<sequence>MAWQPRSPDITPLDFHLWGYVKQHVYSERINGINHLKQRITDVIHSVTPDVLTRVWEKLDYPLCVCRATNGAPALNRKQSDGTFKNEIQLRVWNYATFEAWEEMYLCVEVNEQPLPVHHPSPHIIYITSYCVLEEDSYNRIIISSPRPETLENYAFSLSLVARMSPSEIIAKYPLGEVYNTKDL</sequence>
<keyword evidence="2" id="KW-1185">Reference proteome</keyword>
<feature type="non-terminal residue" evidence="1">
    <location>
        <position position="184"/>
    </location>
</feature>
<comment type="caution">
    <text evidence="1">The sequence shown here is derived from an EMBL/GenBank/DDBJ whole genome shotgun (WGS) entry which is preliminary data.</text>
</comment>
<evidence type="ECO:0000313" key="1">
    <source>
        <dbReference type="EMBL" id="GBO41004.1"/>
    </source>
</evidence>
<dbReference type="PANTHER" id="PTHR47326">
    <property type="entry name" value="TRANSPOSABLE ELEMENT TC3 TRANSPOSASE-LIKE PROTEIN"/>
    <property type="match status" value="1"/>
</dbReference>
<evidence type="ECO:0000313" key="2">
    <source>
        <dbReference type="Proteomes" id="UP000499080"/>
    </source>
</evidence>
<dbReference type="GO" id="GO:0003676">
    <property type="term" value="F:nucleic acid binding"/>
    <property type="evidence" value="ECO:0007669"/>
    <property type="project" value="InterPro"/>
</dbReference>
<name>A0A4Y2WWJ9_ARAVE</name>
<reference evidence="1 2" key="1">
    <citation type="journal article" date="2019" name="Sci. Rep.">
        <title>Orb-weaving spider Araneus ventricosus genome elucidates the spidroin gene catalogue.</title>
        <authorList>
            <person name="Kono N."/>
            <person name="Nakamura H."/>
            <person name="Ohtoshi R."/>
            <person name="Moran D.A.P."/>
            <person name="Shinohara A."/>
            <person name="Yoshida Y."/>
            <person name="Fujiwara M."/>
            <person name="Mori M."/>
            <person name="Tomita M."/>
            <person name="Arakawa K."/>
        </authorList>
    </citation>
    <scope>NUCLEOTIDE SEQUENCE [LARGE SCALE GENOMIC DNA]</scope>
</reference>
<protein>
    <submittedName>
        <fullName evidence="1">Uncharacterized protein</fullName>
    </submittedName>
</protein>
<gene>
    <name evidence="1" type="ORF">AVEN_8321_1</name>
</gene>
<dbReference type="OrthoDB" id="9971063at2759"/>
<dbReference type="PANTHER" id="PTHR47326:SF1">
    <property type="entry name" value="HTH PSQ-TYPE DOMAIN-CONTAINING PROTEIN"/>
    <property type="match status" value="1"/>
</dbReference>
<organism evidence="1 2">
    <name type="scientific">Araneus ventricosus</name>
    <name type="common">Orbweaver spider</name>
    <name type="synonym">Epeira ventricosa</name>
    <dbReference type="NCBI Taxonomy" id="182803"/>
    <lineage>
        <taxon>Eukaryota</taxon>
        <taxon>Metazoa</taxon>
        <taxon>Ecdysozoa</taxon>
        <taxon>Arthropoda</taxon>
        <taxon>Chelicerata</taxon>
        <taxon>Arachnida</taxon>
        <taxon>Araneae</taxon>
        <taxon>Araneomorphae</taxon>
        <taxon>Entelegynae</taxon>
        <taxon>Araneoidea</taxon>
        <taxon>Araneidae</taxon>
        <taxon>Araneus</taxon>
    </lineage>
</organism>
<dbReference type="Gene3D" id="3.30.420.10">
    <property type="entry name" value="Ribonuclease H-like superfamily/Ribonuclease H"/>
    <property type="match status" value="1"/>
</dbReference>
<dbReference type="AlphaFoldDB" id="A0A4Y2WWJ9"/>
<dbReference type="InterPro" id="IPR036397">
    <property type="entry name" value="RNaseH_sf"/>
</dbReference>
<dbReference type="Proteomes" id="UP000499080">
    <property type="component" value="Unassembled WGS sequence"/>
</dbReference>
<proteinExistence type="predicted"/>
<dbReference type="EMBL" id="BGPR01066450">
    <property type="protein sequence ID" value="GBO41004.1"/>
    <property type="molecule type" value="Genomic_DNA"/>
</dbReference>
<accession>A0A4Y2WWJ9</accession>